<keyword evidence="8" id="KW-0408">Iron</keyword>
<dbReference type="PANTHER" id="PTHR13273">
    <property type="entry name" value="ANAMORSIN"/>
    <property type="match status" value="1"/>
</dbReference>
<keyword evidence="6" id="KW-0001">2Fe-2S</keyword>
<keyword evidence="7" id="KW-0479">Metal-binding</keyword>
<evidence type="ECO:0000256" key="10">
    <source>
        <dbReference type="ARBA" id="ARBA00023128"/>
    </source>
</evidence>
<keyword evidence="4" id="KW-0004">4Fe-4S</keyword>
<reference evidence="12 13" key="1">
    <citation type="journal article" date="2014" name="PLoS ONE">
        <title>Global Analysis of Gene Expression Profiles in Physic Nut (Jatropha curcas L.) Seedlings Exposed to Salt Stress.</title>
        <authorList>
            <person name="Zhang L."/>
            <person name="Zhang C."/>
            <person name="Wu P."/>
            <person name="Chen Y."/>
            <person name="Li M."/>
            <person name="Jiang H."/>
            <person name="Wu G."/>
        </authorList>
    </citation>
    <scope>NUCLEOTIDE SEQUENCE [LARGE SCALE GENOMIC DNA]</scope>
    <source>
        <strain evidence="13">cv. GZQX0401</strain>
        <tissue evidence="12">Young leaves</tissue>
    </source>
</reference>
<dbReference type="STRING" id="180498.A0A067JRX5"/>
<proteinExistence type="inferred from homology"/>
<dbReference type="OrthoDB" id="311633at2759"/>
<dbReference type="GO" id="GO:0046872">
    <property type="term" value="F:metal ion binding"/>
    <property type="evidence" value="ECO:0007669"/>
    <property type="project" value="UniProtKB-KW"/>
</dbReference>
<dbReference type="AlphaFoldDB" id="A0A067JRX5"/>
<comment type="similarity">
    <text evidence="3">Belongs to the anamorsin family.</text>
</comment>
<comment type="subcellular location">
    <subcellularLocation>
        <location evidence="2">Cytoplasm</location>
    </subcellularLocation>
</comment>
<evidence type="ECO:0000256" key="7">
    <source>
        <dbReference type="ARBA" id="ARBA00022723"/>
    </source>
</evidence>
<dbReference type="Proteomes" id="UP000027138">
    <property type="component" value="Unassembled WGS sequence"/>
</dbReference>
<accession>A0A067JRX5</accession>
<evidence type="ECO:0000313" key="13">
    <source>
        <dbReference type="Proteomes" id="UP000027138"/>
    </source>
</evidence>
<evidence type="ECO:0000256" key="1">
    <source>
        <dbReference type="ARBA" id="ARBA00001966"/>
    </source>
</evidence>
<dbReference type="Pfam" id="PF05093">
    <property type="entry name" value="CIAPIN1"/>
    <property type="match status" value="1"/>
</dbReference>
<name>A0A067JRX5_JATCU</name>
<dbReference type="GO" id="GO:0051537">
    <property type="term" value="F:2 iron, 2 sulfur cluster binding"/>
    <property type="evidence" value="ECO:0007669"/>
    <property type="project" value="UniProtKB-KW"/>
</dbReference>
<evidence type="ECO:0000256" key="8">
    <source>
        <dbReference type="ARBA" id="ARBA00023004"/>
    </source>
</evidence>
<evidence type="ECO:0000313" key="12">
    <source>
        <dbReference type="EMBL" id="KDP25593.1"/>
    </source>
</evidence>
<sequence>MKSNKLSCCLSVIKLVMKHPDSPSFSRFESQDGYGDIKRVQSTVLALTDDIVLTVSTVVHTVRELGNEGAEQCDPHVVTQASYLSKLPVQFSSMDIVISISISCSRAELLSAGFLEAQVVQLKSVSLSGAVQPFGVKAKKPSWKIGSSFAINRDLEKPQLLAVADCEVGSTRKACKNCTCGRADAEGKVKLGLTIDKLNNPQSACGNCGLDDAFRCSACPYKGLPPFKLGEKQVSLPGNFLAADI</sequence>
<evidence type="ECO:0000256" key="2">
    <source>
        <dbReference type="ARBA" id="ARBA00004496"/>
    </source>
</evidence>
<feature type="domain" description="Anamorsin C-terminal" evidence="11">
    <location>
        <begin position="198"/>
        <end position="232"/>
    </location>
</feature>
<dbReference type="GO" id="GO:0016226">
    <property type="term" value="P:iron-sulfur cluster assembly"/>
    <property type="evidence" value="ECO:0007669"/>
    <property type="project" value="InterPro"/>
</dbReference>
<dbReference type="InterPro" id="IPR007785">
    <property type="entry name" value="Anamorsin"/>
</dbReference>
<evidence type="ECO:0000256" key="3">
    <source>
        <dbReference type="ARBA" id="ARBA00008169"/>
    </source>
</evidence>
<dbReference type="GO" id="GO:0051539">
    <property type="term" value="F:4 iron, 4 sulfur cluster binding"/>
    <property type="evidence" value="ECO:0007669"/>
    <property type="project" value="UniProtKB-KW"/>
</dbReference>
<comment type="cofactor">
    <cofactor evidence="1">
        <name>[4Fe-4S] cluster</name>
        <dbReference type="ChEBI" id="CHEBI:49883"/>
    </cofactor>
</comment>
<gene>
    <name evidence="12" type="ORF">JCGZ_20749</name>
</gene>
<keyword evidence="10" id="KW-0496">Mitochondrion</keyword>
<dbReference type="Gene3D" id="3.40.50.150">
    <property type="entry name" value="Vaccinia Virus protein VP39"/>
    <property type="match status" value="1"/>
</dbReference>
<keyword evidence="9" id="KW-0411">Iron-sulfur</keyword>
<evidence type="ECO:0000256" key="5">
    <source>
        <dbReference type="ARBA" id="ARBA00022490"/>
    </source>
</evidence>
<organism evidence="12 13">
    <name type="scientific">Jatropha curcas</name>
    <name type="common">Barbados nut</name>
    <dbReference type="NCBI Taxonomy" id="180498"/>
    <lineage>
        <taxon>Eukaryota</taxon>
        <taxon>Viridiplantae</taxon>
        <taxon>Streptophyta</taxon>
        <taxon>Embryophyta</taxon>
        <taxon>Tracheophyta</taxon>
        <taxon>Spermatophyta</taxon>
        <taxon>Magnoliopsida</taxon>
        <taxon>eudicotyledons</taxon>
        <taxon>Gunneridae</taxon>
        <taxon>Pentapetalae</taxon>
        <taxon>rosids</taxon>
        <taxon>fabids</taxon>
        <taxon>Malpighiales</taxon>
        <taxon>Euphorbiaceae</taxon>
        <taxon>Crotonoideae</taxon>
        <taxon>Jatropheae</taxon>
        <taxon>Jatropha</taxon>
    </lineage>
</organism>
<evidence type="ECO:0000256" key="4">
    <source>
        <dbReference type="ARBA" id="ARBA00022485"/>
    </source>
</evidence>
<dbReference type="PANTHER" id="PTHR13273:SF14">
    <property type="entry name" value="ANAMORSIN"/>
    <property type="match status" value="1"/>
</dbReference>
<dbReference type="InterPro" id="IPR046408">
    <property type="entry name" value="CIAPIN1"/>
</dbReference>
<dbReference type="GO" id="GO:0005737">
    <property type="term" value="C:cytoplasm"/>
    <property type="evidence" value="ECO:0007669"/>
    <property type="project" value="UniProtKB-SubCell"/>
</dbReference>
<keyword evidence="13" id="KW-1185">Reference proteome</keyword>
<evidence type="ECO:0000256" key="6">
    <source>
        <dbReference type="ARBA" id="ARBA00022714"/>
    </source>
</evidence>
<dbReference type="EMBL" id="KK914993">
    <property type="protein sequence ID" value="KDP25593.1"/>
    <property type="molecule type" value="Genomic_DNA"/>
</dbReference>
<evidence type="ECO:0000259" key="11">
    <source>
        <dbReference type="Pfam" id="PF05093"/>
    </source>
</evidence>
<evidence type="ECO:0000256" key="9">
    <source>
        <dbReference type="ARBA" id="ARBA00023014"/>
    </source>
</evidence>
<protein>
    <recommendedName>
        <fullName evidence="11">Anamorsin C-terminal domain-containing protein</fullName>
    </recommendedName>
</protein>
<dbReference type="InterPro" id="IPR029063">
    <property type="entry name" value="SAM-dependent_MTases_sf"/>
</dbReference>
<keyword evidence="5" id="KW-0963">Cytoplasm</keyword>